<dbReference type="InterPro" id="IPR013249">
    <property type="entry name" value="RNA_pol_sigma70_r4_t2"/>
</dbReference>
<comment type="caution">
    <text evidence="7">The sequence shown here is derived from an EMBL/GenBank/DDBJ whole genome shotgun (WGS) entry which is preliminary data.</text>
</comment>
<feature type="domain" description="RNA polymerase sigma factor 70 region 4 type 2" evidence="6">
    <location>
        <begin position="125"/>
        <end position="173"/>
    </location>
</feature>
<keyword evidence="4" id="KW-0804">Transcription</keyword>
<dbReference type="InterPro" id="IPR014284">
    <property type="entry name" value="RNA_pol_sigma-70_dom"/>
</dbReference>
<dbReference type="InterPro" id="IPR013324">
    <property type="entry name" value="RNA_pol_sigma_r3/r4-like"/>
</dbReference>
<proteinExistence type="inferred from homology"/>
<evidence type="ECO:0000256" key="1">
    <source>
        <dbReference type="ARBA" id="ARBA00010641"/>
    </source>
</evidence>
<dbReference type="Pfam" id="PF08281">
    <property type="entry name" value="Sigma70_r4_2"/>
    <property type="match status" value="1"/>
</dbReference>
<dbReference type="SUPFAM" id="SSF88946">
    <property type="entry name" value="Sigma2 domain of RNA polymerase sigma factors"/>
    <property type="match status" value="1"/>
</dbReference>
<evidence type="ECO:0000256" key="2">
    <source>
        <dbReference type="ARBA" id="ARBA00023015"/>
    </source>
</evidence>
<accession>A0ABU9LWT4</accession>
<evidence type="ECO:0000313" key="8">
    <source>
        <dbReference type="Proteomes" id="UP001479606"/>
    </source>
</evidence>
<keyword evidence="3" id="KW-0731">Sigma factor</keyword>
<dbReference type="InterPro" id="IPR039425">
    <property type="entry name" value="RNA_pol_sigma-70-like"/>
</dbReference>
<dbReference type="InterPro" id="IPR007627">
    <property type="entry name" value="RNA_pol_sigma70_r2"/>
</dbReference>
<dbReference type="PANTHER" id="PTHR43133">
    <property type="entry name" value="RNA POLYMERASE ECF-TYPE SIGMA FACTO"/>
    <property type="match status" value="1"/>
</dbReference>
<dbReference type="InterPro" id="IPR013325">
    <property type="entry name" value="RNA_pol_sigma_r2"/>
</dbReference>
<dbReference type="PANTHER" id="PTHR43133:SF62">
    <property type="entry name" value="RNA POLYMERASE SIGMA FACTOR SIGZ"/>
    <property type="match status" value="1"/>
</dbReference>
<dbReference type="Gene3D" id="1.10.10.10">
    <property type="entry name" value="Winged helix-like DNA-binding domain superfamily/Winged helix DNA-binding domain"/>
    <property type="match status" value="1"/>
</dbReference>
<dbReference type="SUPFAM" id="SSF88659">
    <property type="entry name" value="Sigma3 and sigma4 domains of RNA polymerase sigma factors"/>
    <property type="match status" value="1"/>
</dbReference>
<dbReference type="Gene3D" id="1.10.1740.10">
    <property type="match status" value="1"/>
</dbReference>
<evidence type="ECO:0000256" key="4">
    <source>
        <dbReference type="ARBA" id="ARBA00023163"/>
    </source>
</evidence>
<dbReference type="NCBIfam" id="TIGR02937">
    <property type="entry name" value="sigma70-ECF"/>
    <property type="match status" value="1"/>
</dbReference>
<evidence type="ECO:0000313" key="7">
    <source>
        <dbReference type="EMBL" id="MEL5994158.1"/>
    </source>
</evidence>
<keyword evidence="2" id="KW-0805">Transcription regulation</keyword>
<dbReference type="RefSeq" id="WP_342297180.1">
    <property type="nucleotide sequence ID" value="NZ_JBCEVZ010000014.1"/>
</dbReference>
<dbReference type="InterPro" id="IPR036388">
    <property type="entry name" value="WH-like_DNA-bd_sf"/>
</dbReference>
<evidence type="ECO:0000259" key="5">
    <source>
        <dbReference type="Pfam" id="PF04542"/>
    </source>
</evidence>
<comment type="similarity">
    <text evidence="1">Belongs to the sigma-70 factor family. ECF subfamily.</text>
</comment>
<evidence type="ECO:0000259" key="6">
    <source>
        <dbReference type="Pfam" id="PF08281"/>
    </source>
</evidence>
<feature type="domain" description="RNA polymerase sigma-70 region 2" evidence="5">
    <location>
        <begin position="27"/>
        <end position="92"/>
    </location>
</feature>
<keyword evidence="8" id="KW-1185">Reference proteome</keyword>
<reference evidence="7 8" key="1">
    <citation type="journal article" date="2018" name="Arch. Microbiol.">
        <title>Hymenobacter segetis sp. nov., isolated from soil.</title>
        <authorList>
            <person name="Ten L.N."/>
            <person name="Lim S.J."/>
            <person name="Kim B.O."/>
            <person name="Kang I.K."/>
            <person name="Jung H.Y."/>
        </authorList>
    </citation>
    <scope>NUCLEOTIDE SEQUENCE [LARGE SCALE GENOMIC DNA]</scope>
    <source>
        <strain evidence="7 8">S7-3-11</strain>
    </source>
</reference>
<sequence>MALLPAPAEHELVQRLLARDERALGQLYEQYARNLFTVILRVVQDEAMAQDVLQEGLLKVWLSIGSYEATRGRLFTWMVRVCCNQAIDALRSPRHRFHRRNPSLEAAGAYYSPAPTAFYPEHIGVRELIVHLKPRQREVMDLLYFGGCTQAETAERLAIPLATVKTRARAALAVLARTAS</sequence>
<protein>
    <submittedName>
        <fullName evidence="7">RNA polymerase sigma factor</fullName>
    </submittedName>
</protein>
<dbReference type="Proteomes" id="UP001479606">
    <property type="component" value="Unassembled WGS sequence"/>
</dbReference>
<name>A0ABU9LWT4_9BACT</name>
<gene>
    <name evidence="7" type="ORF">AAFH49_08060</name>
</gene>
<dbReference type="Pfam" id="PF04542">
    <property type="entry name" value="Sigma70_r2"/>
    <property type="match status" value="1"/>
</dbReference>
<dbReference type="EMBL" id="JBCEVZ010000014">
    <property type="protein sequence ID" value="MEL5994158.1"/>
    <property type="molecule type" value="Genomic_DNA"/>
</dbReference>
<evidence type="ECO:0000256" key="3">
    <source>
        <dbReference type="ARBA" id="ARBA00023082"/>
    </source>
</evidence>
<organism evidence="7 8">
    <name type="scientific">Hymenobacter segetis</name>
    <dbReference type="NCBI Taxonomy" id="2025509"/>
    <lineage>
        <taxon>Bacteria</taxon>
        <taxon>Pseudomonadati</taxon>
        <taxon>Bacteroidota</taxon>
        <taxon>Cytophagia</taxon>
        <taxon>Cytophagales</taxon>
        <taxon>Hymenobacteraceae</taxon>
        <taxon>Hymenobacter</taxon>
    </lineage>
</organism>